<dbReference type="RefSeq" id="XP_075087906.1">
    <property type="nucleotide sequence ID" value="XM_075231805.1"/>
</dbReference>
<evidence type="ECO:0000313" key="1">
    <source>
        <dbReference type="Proteomes" id="UP000790787"/>
    </source>
</evidence>
<keyword evidence="1" id="KW-1185">Reference proteome</keyword>
<reference evidence="1" key="1">
    <citation type="journal article" date="2014" name="Nat. Commun.">
        <title>The tobacco genome sequence and its comparison with those of tomato and potato.</title>
        <authorList>
            <person name="Sierro N."/>
            <person name="Battey J.N."/>
            <person name="Ouadi S."/>
            <person name="Bakaher N."/>
            <person name="Bovet L."/>
            <person name="Willig A."/>
            <person name="Goepfert S."/>
            <person name="Peitsch M.C."/>
            <person name="Ivanov N.V."/>
        </authorList>
    </citation>
    <scope>NUCLEOTIDE SEQUENCE [LARGE SCALE GENOMIC DNA]</scope>
</reference>
<proteinExistence type="predicted"/>
<reference evidence="2" key="2">
    <citation type="submission" date="2025-08" db="UniProtKB">
        <authorList>
            <consortium name="RefSeq"/>
        </authorList>
    </citation>
    <scope>IDENTIFICATION</scope>
    <source>
        <tissue evidence="2">Leaf</tissue>
    </source>
</reference>
<dbReference type="Proteomes" id="UP000790787">
    <property type="component" value="Chromosome 15"/>
</dbReference>
<accession>A0AC58SSE4</accession>
<evidence type="ECO:0000313" key="2">
    <source>
        <dbReference type="RefSeq" id="XP_075087906.1"/>
    </source>
</evidence>
<sequence>MVLDQCKIPWKLHKDITLIQKIVRQHNIKVMHCYREGNGVADLLSKHANYVTRSVIYTNENDLPPEIRDVVRVDRIQVPAFRLKAKKHSGWLRYPWGLNSVRWVGIGTGGSTMVIWSKPEGNFWKLNTDGSYIANQGKVKVGDIDRNKNGHMVMAFASPVQFLTNNYSEVQAALQEIQWCCARNCFNFTLEIDSLLVVNMVLDQCKIPWKLHKDITLIQKIVRQHNIKVMHYYREGNGVADILSKHANSVTRSVIYTNENDLPPEIRGVVRVNRIQVPAFRLKAKKHSGWFLQLSEEKYLLFLCLMSQLIERNIELKLCLKFSNHHEGTPTYQAMKLSSFKVPKPVCFCLVLAVIMLLVPTVLIPFWVNKVKKIEDEIKVKFQVYISGNTQDILQSHFHKNIKFGFMLIILMMVSMAISIFTFVVLTIRAARREMYLCAALIKQMEATQQAERKSMNKSTAFVLANHDIRASLAGISGLIEMCRANASPKSELQKNLNHMETCTNNLLAILNSILDQSKIEEGKKQLEQKEFNMEDLLEYVVNLFYPKGAMNNVDVILDPCDGSIKRFSRVKGDKTELERILTNLLSNAVKFTSEGHITLRVWARKPGFDQSSISSAPNTSNSGIGCMLCLLLHNNNEVSAEFQVHKKVENDPNCVEFIFEVEDTGKGIPKEKHKSVFENYVQVNETTSNHEQPGTGLGLSITQSLVHLMGGEISIVDKNIGAKGTCFRFNIFLISCDQPQQHQAFSVNNAREDLESHFGGYISSDHSYHYSVASSNSITSHQKPESSSTVILFIREEERSRVLRRFVTRIIGLEVHVARQHEQFSHKLKKVKKEIINFSSYNSASSSSGKSKEIPLGALEGTYDDHIPSFHRRERGLNSKSALIRFIVIIIDTSAGPIREITRAMAEFRKDFPKNVSLRVVWLDKPGLDDDKLPSTDIILTKPLHGSCLYHVLGFVPEFGDKILPTVTQETKDETTSRMRIQQPPMREDVSVDVNGSSNNNLPLTGKRILVVEDNAILLMVCKRMVSQLGATIYTCKNGEQALAHIRTGLSDQRDIGPSTPSPPFDYILMDCEMPLMDGFEATRCIREEEARYGIRIPIIALTAHSAEEEIIAKIFQVGMDYYLPDKRIDRDELLKAIDYIEHRNV</sequence>
<name>A0AC58SSE4_TOBAC</name>
<gene>
    <name evidence="2" type="primary">LOC107811501</name>
</gene>
<protein>
    <submittedName>
        <fullName evidence="2">Histidine kinase CKI1-like</fullName>
    </submittedName>
</protein>
<organism evidence="1 2">
    <name type="scientific">Nicotiana tabacum</name>
    <name type="common">Common tobacco</name>
    <dbReference type="NCBI Taxonomy" id="4097"/>
    <lineage>
        <taxon>Eukaryota</taxon>
        <taxon>Viridiplantae</taxon>
        <taxon>Streptophyta</taxon>
        <taxon>Embryophyta</taxon>
        <taxon>Tracheophyta</taxon>
        <taxon>Spermatophyta</taxon>
        <taxon>Magnoliopsida</taxon>
        <taxon>eudicotyledons</taxon>
        <taxon>Gunneridae</taxon>
        <taxon>Pentapetalae</taxon>
        <taxon>asterids</taxon>
        <taxon>lamiids</taxon>
        <taxon>Solanales</taxon>
        <taxon>Solanaceae</taxon>
        <taxon>Nicotianoideae</taxon>
        <taxon>Nicotianeae</taxon>
        <taxon>Nicotiana</taxon>
    </lineage>
</organism>